<dbReference type="InterPro" id="IPR039904">
    <property type="entry name" value="TRANK1"/>
</dbReference>
<organism evidence="7 8">
    <name type="scientific">Brassica napus</name>
    <name type="common">Rape</name>
    <dbReference type="NCBI Taxonomy" id="3708"/>
    <lineage>
        <taxon>Eukaryota</taxon>
        <taxon>Viridiplantae</taxon>
        <taxon>Streptophyta</taxon>
        <taxon>Embryophyta</taxon>
        <taxon>Tracheophyta</taxon>
        <taxon>Spermatophyta</taxon>
        <taxon>Magnoliopsida</taxon>
        <taxon>eudicotyledons</taxon>
        <taxon>Gunneridae</taxon>
        <taxon>Pentapetalae</taxon>
        <taxon>rosids</taxon>
        <taxon>malvids</taxon>
        <taxon>Brassicales</taxon>
        <taxon>Brassicaceae</taxon>
        <taxon>Brassiceae</taxon>
        <taxon>Brassica</taxon>
    </lineage>
</organism>
<evidence type="ECO:0000259" key="5">
    <source>
        <dbReference type="Pfam" id="PF13087"/>
    </source>
</evidence>
<evidence type="ECO:0000313" key="7">
    <source>
        <dbReference type="EMBL" id="CDY07463.1"/>
    </source>
</evidence>
<dbReference type="InterPro" id="IPR045529">
    <property type="entry name" value="DUF6469"/>
</dbReference>
<dbReference type="GO" id="GO:0004386">
    <property type="term" value="F:helicase activity"/>
    <property type="evidence" value="ECO:0007669"/>
    <property type="project" value="UniProtKB-KW"/>
</dbReference>
<dbReference type="InterPro" id="IPR041679">
    <property type="entry name" value="DNA2/NAM7-like_C"/>
</dbReference>
<dbReference type="Pfam" id="PF13087">
    <property type="entry name" value="AAA_12"/>
    <property type="match status" value="1"/>
</dbReference>
<dbReference type="CDD" id="cd18808">
    <property type="entry name" value="SF1_C_Upf1"/>
    <property type="match status" value="1"/>
</dbReference>
<dbReference type="GO" id="GO:0005524">
    <property type="term" value="F:ATP binding"/>
    <property type="evidence" value="ECO:0007669"/>
    <property type="project" value="UniProtKB-KW"/>
</dbReference>
<evidence type="ECO:0000313" key="8">
    <source>
        <dbReference type="Proteomes" id="UP000028999"/>
    </source>
</evidence>
<feature type="domain" description="DUF6469" evidence="6">
    <location>
        <begin position="103"/>
        <end position="189"/>
    </location>
</feature>
<proteinExistence type="predicted"/>
<evidence type="ECO:0000256" key="3">
    <source>
        <dbReference type="ARBA" id="ARBA00022806"/>
    </source>
</evidence>
<dbReference type="PANTHER" id="PTHR21529:SF4">
    <property type="entry name" value="TPR AND ANKYRIN REPEAT-CONTAINING PROTEIN 1"/>
    <property type="match status" value="1"/>
</dbReference>
<gene>
    <name evidence="7" type="primary">BnaA07g25420D</name>
    <name evidence="7" type="ORF">GSBRNA2T00124461001</name>
</gene>
<sequence>MRIEGRDLIDLVLSWSLEEVLNVDLYKGQVGTIPTEFDSTTDYFKSFIPSLIEETHAALSSSIKTLWRSPVVEITYIAPTAEFELPNNLFYKVHLSTDESSLIPKDLIALTDKRPNRVDGFNITNEPYVVAIVCKADPDRPNVITILASKPLLLEDVHQRNKKEKKESLFGVYMTNITTNVRIWNSLHLGLQGGNLSLLSTVLQRNTDDDGVCVPCRFGESDGLVPSRFLNLNPSQEDAILSYEKQLPAMVESQIALEAGFGRSLFERLAILKHKKYLLNIQYRMHRSISIFPNREFYGMQIQDAPTVKQRNYTKQYLPGKMYGPYSFINIAHGEEQYGEGRSLKNNVEVAVVSDIIANLLQVSVRTKTRISVGVISPYKSQVMAIQEKIQETCSGCDAGGLFSLKIRSVDGFQGGEEDIIIVSTVRSNGIGRVGFLANRQRTNVLLTRARFCLWILGNEATMVNSKSVWRYLIQDARKRECFYNAEEDESLARAIIDTAKIEFIQPLNKSRWKICFSDEFKKSVGEIKNPEMYRKIKSFLERISHGWLHEEEESERDSLVSSSQLIKQSKIDDVLSLIWAVEILKEEFQYIQVLKIWDVVPSSDVPEAVKSLNLNHMKYTVDEVEKCRARCISGDIVVPLRWSLEATNGNGNGNSDVMEETLGSLNLAGEMMTSEQPNDSLEDEKEEEDIEVDRLSHLLSSITL</sequence>
<dbReference type="AlphaFoldDB" id="A0A078F755"/>
<dbReference type="EMBL" id="LK031978">
    <property type="protein sequence ID" value="CDY07463.1"/>
    <property type="molecule type" value="Genomic_DNA"/>
</dbReference>
<dbReference type="InterPro" id="IPR027417">
    <property type="entry name" value="P-loop_NTPase"/>
</dbReference>
<dbReference type="Proteomes" id="UP000028999">
    <property type="component" value="Unassembled WGS sequence"/>
</dbReference>
<evidence type="ECO:0000256" key="4">
    <source>
        <dbReference type="ARBA" id="ARBA00022840"/>
    </source>
</evidence>
<dbReference type="Gene3D" id="3.40.50.300">
    <property type="entry name" value="P-loop containing nucleotide triphosphate hydrolases"/>
    <property type="match status" value="2"/>
</dbReference>
<reference evidence="7 8" key="1">
    <citation type="journal article" date="2014" name="Science">
        <title>Plant genetics. Early allopolyploid evolution in the post-Neolithic Brassica napus oilseed genome.</title>
        <authorList>
            <person name="Chalhoub B."/>
            <person name="Denoeud F."/>
            <person name="Liu S."/>
            <person name="Parkin I.A."/>
            <person name="Tang H."/>
            <person name="Wang X."/>
            <person name="Chiquet J."/>
            <person name="Belcram H."/>
            <person name="Tong C."/>
            <person name="Samans B."/>
            <person name="Correa M."/>
            <person name="Da Silva C."/>
            <person name="Just J."/>
            <person name="Falentin C."/>
            <person name="Koh C.S."/>
            <person name="Le Clainche I."/>
            <person name="Bernard M."/>
            <person name="Bento P."/>
            <person name="Noel B."/>
            <person name="Labadie K."/>
            <person name="Alberti A."/>
            <person name="Charles M."/>
            <person name="Arnaud D."/>
            <person name="Guo H."/>
            <person name="Daviaud C."/>
            <person name="Alamery S."/>
            <person name="Jabbari K."/>
            <person name="Zhao M."/>
            <person name="Edger P.P."/>
            <person name="Chelaifa H."/>
            <person name="Tack D."/>
            <person name="Lassalle G."/>
            <person name="Mestiri I."/>
            <person name="Schnel N."/>
            <person name="Le Paslier M.C."/>
            <person name="Fan G."/>
            <person name="Renault V."/>
            <person name="Bayer P.E."/>
            <person name="Golicz A.A."/>
            <person name="Manoli S."/>
            <person name="Lee T.H."/>
            <person name="Thi V.H."/>
            <person name="Chalabi S."/>
            <person name="Hu Q."/>
            <person name="Fan C."/>
            <person name="Tollenaere R."/>
            <person name="Lu Y."/>
            <person name="Battail C."/>
            <person name="Shen J."/>
            <person name="Sidebottom C.H."/>
            <person name="Wang X."/>
            <person name="Canaguier A."/>
            <person name="Chauveau A."/>
            <person name="Berard A."/>
            <person name="Deniot G."/>
            <person name="Guan M."/>
            <person name="Liu Z."/>
            <person name="Sun F."/>
            <person name="Lim Y.P."/>
            <person name="Lyons E."/>
            <person name="Town C.D."/>
            <person name="Bancroft I."/>
            <person name="Wang X."/>
            <person name="Meng J."/>
            <person name="Ma J."/>
            <person name="Pires J.C."/>
            <person name="King G.J."/>
            <person name="Brunel D."/>
            <person name="Delourme R."/>
            <person name="Renard M."/>
            <person name="Aury J.M."/>
            <person name="Adams K.L."/>
            <person name="Batley J."/>
            <person name="Snowdon R.J."/>
            <person name="Tost J."/>
            <person name="Edwards D."/>
            <person name="Zhou Y."/>
            <person name="Hua W."/>
            <person name="Sharpe A.G."/>
            <person name="Paterson A.H."/>
            <person name="Guan C."/>
            <person name="Wincker P."/>
        </authorList>
    </citation>
    <scope>NUCLEOTIDE SEQUENCE [LARGE SCALE GENOMIC DNA]</scope>
    <source>
        <strain evidence="8">cv. Darmor-bzh</strain>
    </source>
</reference>
<name>A0A078F755_BRANA</name>
<dbReference type="GO" id="GO:0005694">
    <property type="term" value="C:chromosome"/>
    <property type="evidence" value="ECO:0007669"/>
    <property type="project" value="UniProtKB-ARBA"/>
</dbReference>
<evidence type="ECO:0000256" key="1">
    <source>
        <dbReference type="ARBA" id="ARBA00022741"/>
    </source>
</evidence>
<keyword evidence="4" id="KW-0067">ATP-binding</keyword>
<keyword evidence="2" id="KW-0378">Hydrolase</keyword>
<dbReference type="FunFam" id="3.40.50.300:FF:000326">
    <property type="entry name" value="P-loop containing nucleoside triphosphate hydrolase"/>
    <property type="match status" value="1"/>
</dbReference>
<dbReference type="Pfam" id="PF20073">
    <property type="entry name" value="DUF6469"/>
    <property type="match status" value="1"/>
</dbReference>
<keyword evidence="8" id="KW-1185">Reference proteome</keyword>
<feature type="domain" description="DNA2/NAM7 helicase-like C-terminal" evidence="5">
    <location>
        <begin position="262"/>
        <end position="460"/>
    </location>
</feature>
<keyword evidence="3" id="KW-0347">Helicase</keyword>
<dbReference type="PaxDb" id="3708-A0A078F755"/>
<dbReference type="GO" id="GO:0016787">
    <property type="term" value="F:hydrolase activity"/>
    <property type="evidence" value="ECO:0007669"/>
    <property type="project" value="UniProtKB-KW"/>
</dbReference>
<accession>A0A078F755</accession>
<keyword evidence="1" id="KW-0547">Nucleotide-binding</keyword>
<dbReference type="SUPFAM" id="SSF52540">
    <property type="entry name" value="P-loop containing nucleoside triphosphate hydrolases"/>
    <property type="match status" value="1"/>
</dbReference>
<evidence type="ECO:0000256" key="2">
    <source>
        <dbReference type="ARBA" id="ARBA00022801"/>
    </source>
</evidence>
<dbReference type="PANTHER" id="PTHR21529">
    <property type="entry name" value="MAMMARY TURMOR VIRUS RECEPTOR HOMOLOG 1, 2 MTVR1, 2"/>
    <property type="match status" value="1"/>
</dbReference>
<evidence type="ECO:0000259" key="6">
    <source>
        <dbReference type="Pfam" id="PF20073"/>
    </source>
</evidence>
<dbReference type="STRING" id="3708.A0A078F755"/>
<dbReference type="Gramene" id="CDY07463">
    <property type="protein sequence ID" value="CDY07463"/>
    <property type="gene ID" value="GSBRNA2T00124461001"/>
</dbReference>
<dbReference type="OMA" id="RCYHANT"/>
<dbReference type="InterPro" id="IPR047187">
    <property type="entry name" value="SF1_C_Upf1"/>
</dbReference>
<protein>
    <submittedName>
        <fullName evidence="7">BnaA07g25420D protein</fullName>
    </submittedName>
</protein>